<keyword evidence="2" id="KW-0732">Signal</keyword>
<feature type="compositionally biased region" description="Gly residues" evidence="1">
    <location>
        <begin position="68"/>
        <end position="131"/>
    </location>
</feature>
<organism evidence="3 4">
    <name type="scientific">Cardamine amara subsp. amara</name>
    <dbReference type="NCBI Taxonomy" id="228776"/>
    <lineage>
        <taxon>Eukaryota</taxon>
        <taxon>Viridiplantae</taxon>
        <taxon>Streptophyta</taxon>
        <taxon>Embryophyta</taxon>
        <taxon>Tracheophyta</taxon>
        <taxon>Spermatophyta</taxon>
        <taxon>Magnoliopsida</taxon>
        <taxon>eudicotyledons</taxon>
        <taxon>Gunneridae</taxon>
        <taxon>Pentapetalae</taxon>
        <taxon>rosids</taxon>
        <taxon>malvids</taxon>
        <taxon>Brassicales</taxon>
        <taxon>Brassicaceae</taxon>
        <taxon>Cardamineae</taxon>
        <taxon>Cardamine</taxon>
    </lineage>
</organism>
<dbReference type="AlphaFoldDB" id="A0ABD1C8B0"/>
<name>A0ABD1C8B0_CARAN</name>
<comment type="caution">
    <text evidence="3">The sequence shown here is derived from an EMBL/GenBank/DDBJ whole genome shotgun (WGS) entry which is preliminary data.</text>
</comment>
<reference evidence="3 4" key="1">
    <citation type="submission" date="2024-04" db="EMBL/GenBank/DDBJ databases">
        <title>Genome assembly C_amara_ONT_v2.</title>
        <authorList>
            <person name="Yant L."/>
            <person name="Moore C."/>
            <person name="Slenker M."/>
        </authorList>
    </citation>
    <scope>NUCLEOTIDE SEQUENCE [LARGE SCALE GENOMIC DNA]</scope>
    <source>
        <tissue evidence="3">Leaf</tissue>
    </source>
</reference>
<feature type="region of interest" description="Disordered" evidence="1">
    <location>
        <begin position="24"/>
        <end position="131"/>
    </location>
</feature>
<dbReference type="EMBL" id="JBANAX010000022">
    <property type="protein sequence ID" value="KAL1225685.1"/>
    <property type="molecule type" value="Genomic_DNA"/>
</dbReference>
<feature type="chain" id="PRO_5044809955" description="Glycine-rich protein" evidence="2">
    <location>
        <begin position="23"/>
        <end position="131"/>
    </location>
</feature>
<evidence type="ECO:0000313" key="3">
    <source>
        <dbReference type="EMBL" id="KAL1225685.1"/>
    </source>
</evidence>
<proteinExistence type="predicted"/>
<evidence type="ECO:0000256" key="2">
    <source>
        <dbReference type="SAM" id="SignalP"/>
    </source>
</evidence>
<feature type="compositionally biased region" description="Polar residues" evidence="1">
    <location>
        <begin position="37"/>
        <end position="46"/>
    </location>
</feature>
<keyword evidence="4" id="KW-1185">Reference proteome</keyword>
<sequence>MNTKKFIVWSLLLAAIVVAVAAETSVDNKKEGAKQVETPSKDSLNQGDGVEATVENERDANYEVDQWRGGGGGWGGGGGPGGGWGGGGGPGGGWGGGGGGWRGGGGGWRGGGGGWRGGGGGGGWRGGGGGW</sequence>
<evidence type="ECO:0000313" key="4">
    <source>
        <dbReference type="Proteomes" id="UP001558713"/>
    </source>
</evidence>
<protein>
    <recommendedName>
        <fullName evidence="5">Glycine-rich protein</fullName>
    </recommendedName>
</protein>
<gene>
    <name evidence="3" type="ORF">V5N11_025783</name>
</gene>
<dbReference type="Proteomes" id="UP001558713">
    <property type="component" value="Unassembled WGS sequence"/>
</dbReference>
<accession>A0ABD1C8B0</accession>
<evidence type="ECO:0000256" key="1">
    <source>
        <dbReference type="SAM" id="MobiDB-lite"/>
    </source>
</evidence>
<evidence type="ECO:0008006" key="5">
    <source>
        <dbReference type="Google" id="ProtNLM"/>
    </source>
</evidence>
<feature type="signal peptide" evidence="2">
    <location>
        <begin position="1"/>
        <end position="22"/>
    </location>
</feature>